<gene>
    <name evidence="3" type="ORF">A4V03_16100</name>
</gene>
<proteinExistence type="predicted"/>
<feature type="compositionally biased region" description="Basic and acidic residues" evidence="1">
    <location>
        <begin position="980"/>
        <end position="993"/>
    </location>
</feature>
<evidence type="ECO:0000313" key="4">
    <source>
        <dbReference type="Proteomes" id="UP000092631"/>
    </source>
</evidence>
<protein>
    <submittedName>
        <fullName evidence="3">Uncharacterized protein</fullName>
    </submittedName>
</protein>
<evidence type="ECO:0000256" key="2">
    <source>
        <dbReference type="SAM" id="SignalP"/>
    </source>
</evidence>
<accession>A0A1C7H4N3</accession>
<feature type="region of interest" description="Disordered" evidence="1">
    <location>
        <begin position="970"/>
        <end position="993"/>
    </location>
</feature>
<feature type="region of interest" description="Disordered" evidence="1">
    <location>
        <begin position="866"/>
        <end position="889"/>
    </location>
</feature>
<dbReference type="KEGG" id="bcae:A4V03_16100"/>
<dbReference type="CDD" id="cd13120">
    <property type="entry name" value="BF2867_like_N"/>
    <property type="match status" value="1"/>
</dbReference>
<dbReference type="Gene3D" id="2.60.40.2620">
    <property type="entry name" value="Fimbrillin-like"/>
    <property type="match status" value="1"/>
</dbReference>
<organism evidence="3 4">
    <name type="scientific">Bacteroides caecimuris</name>
    <dbReference type="NCBI Taxonomy" id="1796613"/>
    <lineage>
        <taxon>Bacteria</taxon>
        <taxon>Pseudomonadati</taxon>
        <taxon>Bacteroidota</taxon>
        <taxon>Bacteroidia</taxon>
        <taxon>Bacteroidales</taxon>
        <taxon>Bacteroidaceae</taxon>
        <taxon>Bacteroides</taxon>
    </lineage>
</organism>
<evidence type="ECO:0000313" key="3">
    <source>
        <dbReference type="EMBL" id="ANU59898.1"/>
    </source>
</evidence>
<feature type="region of interest" description="Disordered" evidence="1">
    <location>
        <begin position="465"/>
        <end position="493"/>
    </location>
</feature>
<name>A0A1C7H4N3_9BACE</name>
<keyword evidence="4" id="KW-1185">Reference proteome</keyword>
<dbReference type="InterPro" id="IPR025049">
    <property type="entry name" value="Mfa-like_1"/>
</dbReference>
<dbReference type="PROSITE" id="PS51257">
    <property type="entry name" value="PROKAR_LIPOPROTEIN"/>
    <property type="match status" value="1"/>
</dbReference>
<feature type="chain" id="PRO_5043512085" evidence="2">
    <location>
        <begin position="23"/>
        <end position="1101"/>
    </location>
</feature>
<dbReference type="CDD" id="cd13121">
    <property type="entry name" value="BF2867_like_C"/>
    <property type="match status" value="1"/>
</dbReference>
<reference evidence="4" key="1">
    <citation type="submission" date="2016-04" db="EMBL/GenBank/DDBJ databases">
        <title>Complete Genome Sequences of Twelve Strains of a Stable Defined Moderately Diverse Mouse Microbiota 2 (sDMDMm2).</title>
        <authorList>
            <person name="Uchimura Y."/>
            <person name="Wyss M."/>
            <person name="Brugiroux S."/>
            <person name="Limenitakis J.P."/>
            <person name="Stecher B."/>
            <person name="McCoy K.D."/>
            <person name="Macpherson A.J."/>
        </authorList>
    </citation>
    <scope>NUCLEOTIDE SEQUENCE [LARGE SCALE GENOMIC DNA]</scope>
    <source>
        <strain evidence="4">I48</strain>
    </source>
</reference>
<dbReference type="Pfam" id="PF13149">
    <property type="entry name" value="Mfa_like_1"/>
    <property type="match status" value="1"/>
</dbReference>
<dbReference type="Proteomes" id="UP000092631">
    <property type="component" value="Chromosome"/>
</dbReference>
<dbReference type="Gene3D" id="2.60.40.2630">
    <property type="match status" value="1"/>
</dbReference>
<keyword evidence="2" id="KW-0732">Signal</keyword>
<feature type="signal peptide" evidence="2">
    <location>
        <begin position="1"/>
        <end position="22"/>
    </location>
</feature>
<sequence length="1101" mass="121970">MRHSCLFRPVSGLLGSILIYMAVTCSVSSCTDDTFNKYQQENTGLLTFDVKVPGNWTNGLSRAATDISIKRMSQSAHAEPLYLVTEISEVAADAAASDAVAKEAATRGSMVNSTDDFHTNFGLSAICYTGAWPEEEPTDWGTDFAHNLKIEKKEEGIWKSAEKLNWLGSGGIRFFAYSPYSSSDNGIVHSDKNQGGIPTLTYTVPTDVTKQQDLMTAMEDCPGGQGGAVNLNFEHALTAVTIKTGTKMLSGEVTEITISGVCGKGTCQIGAKNWEPDKDHADCSFSIKEEIKLDENKDDLMTKPGIELNKDEEGYTFMMIPQTLTDKATLTIVFADSISKTPHILTAELQKYTKDKTWVAGKKYTYSVNTTGIIVEPIIEMKINRANTLYPNGGYKGIDVITLTEDNLYTKMTEADKLEYLPVSGFLNDVSIAAYTRVVQASATDDESKEQIRKLDFKIEWSTDEGKTWEPAPSGNSNMGWRPDAPSTQTVADETDGKYPSVNGSILLPAQPQFTYMQNFLYGEGTTIEQAKLPKTVEDPGKGTATDPYDLVNNNTVAKESANCYIVNNYGYYTFPAYYGNTYGKDGNTSSYIHEGDIPSNVEDLVLPNFVDHNDQKITKGSIDGVANAILLWQDSPDLVTDVKLNEKKNGWVSFRVPKETINQGNAVIAVRNSEGTILWSWHIWVTHRKWDDSSCITMSNENLNQHGRSFIITPCNLGYCEPHEGDPERKIYMRFVADPKLVNGSSNGNGVILNKQITINGAPRLSSEKEAVAVITFTQPKITKSAAGDNTYYQWGRKDAMLPGVHNEDTYKNGLTGDRSALNEELDMVNKMFYSTEEFRFTSAETAQSIGKSIQLPHKFFIHKRPPTDDGKGVNGTPDDPVNNYKRRHWHDGTNTSYDLQTIMNYWNTQLVQSGNAHFVYNVTEKQNYKLPPNDQYVVKTIYDPSPAGFKIPPIKAFADFFDDVELELVPDPKPNNPDNKKTKGKPNADELHDKSSDFVGWKVDNINGRTFYFPATGVRDMGIKYKDIDYGTYPGFASITYIATSGFHDSGGTGSSCLILSIDKRNNDFFNHTKPVDGTNNAYGFTVRPIRDGQTGTGN</sequence>
<dbReference type="EMBL" id="CP015401">
    <property type="protein sequence ID" value="ANU59898.1"/>
    <property type="molecule type" value="Genomic_DNA"/>
</dbReference>
<dbReference type="OrthoDB" id="1164152at2"/>
<dbReference type="InterPro" id="IPR042278">
    <property type="entry name" value="Mfa-like_1_N"/>
</dbReference>
<dbReference type="AlphaFoldDB" id="A0A1C7H4N3"/>
<evidence type="ECO:0000256" key="1">
    <source>
        <dbReference type="SAM" id="MobiDB-lite"/>
    </source>
</evidence>